<dbReference type="InterPro" id="IPR052513">
    <property type="entry name" value="Thioester_dehydratase-like"/>
</dbReference>
<dbReference type="Gene3D" id="6.10.30.10">
    <property type="match status" value="1"/>
</dbReference>
<feature type="domain" description="ChsH2 rubredoxin-like zinc ribbon" evidence="2">
    <location>
        <begin position="19"/>
        <end position="53"/>
    </location>
</feature>
<dbReference type="RefSeq" id="WP_151596080.1">
    <property type="nucleotide sequence ID" value="NZ_WBMS02000020.1"/>
</dbReference>
<dbReference type="InterPro" id="IPR012340">
    <property type="entry name" value="NA-bd_OB-fold"/>
</dbReference>
<keyword evidence="4" id="KW-1185">Reference proteome</keyword>
<feature type="domain" description="ChsH2 C-terminal OB-fold" evidence="1">
    <location>
        <begin position="58"/>
        <end position="120"/>
    </location>
</feature>
<sequence length="141" mass="14795">MDATIGIPPAVNEETEPFWTAAQQGRLVVEGCTACGAESFPPRGICRSCRSRETAPTEITDRGVVYSLTVNHQRWLPDLEVPYAMVLVEFPGHPGVRVAGRLRGCDPEEASIGMAVDIGFEPGPGGCAIPSFVAVPAGGGS</sequence>
<evidence type="ECO:0000313" key="4">
    <source>
        <dbReference type="Proteomes" id="UP000462055"/>
    </source>
</evidence>
<proteinExistence type="predicted"/>
<dbReference type="SUPFAM" id="SSF50249">
    <property type="entry name" value="Nucleic acid-binding proteins"/>
    <property type="match status" value="1"/>
</dbReference>
<evidence type="ECO:0008006" key="5">
    <source>
        <dbReference type="Google" id="ProtNLM"/>
    </source>
</evidence>
<reference evidence="3" key="1">
    <citation type="submission" date="2019-12" db="EMBL/GenBank/DDBJ databases">
        <title>Actinomadura physcomitrii sp. nov., a novel actinomycete isolated from moss [Physcomitrium sphaericum (Ludw) Fuernr].</title>
        <authorList>
            <person name="Zhuang X."/>
        </authorList>
    </citation>
    <scope>NUCLEOTIDE SEQUENCE [LARGE SCALE GENOMIC DNA]</scope>
    <source>
        <strain evidence="3">LD22</strain>
    </source>
</reference>
<accession>A0A6I4MG33</accession>
<dbReference type="PANTHER" id="PTHR34075:SF5">
    <property type="entry name" value="BLR3430 PROTEIN"/>
    <property type="match status" value="1"/>
</dbReference>
<name>A0A6I4MG33_9ACTN</name>
<evidence type="ECO:0000259" key="1">
    <source>
        <dbReference type="Pfam" id="PF01796"/>
    </source>
</evidence>
<dbReference type="Proteomes" id="UP000462055">
    <property type="component" value="Unassembled WGS sequence"/>
</dbReference>
<evidence type="ECO:0000313" key="3">
    <source>
        <dbReference type="EMBL" id="MWA03535.1"/>
    </source>
</evidence>
<dbReference type="InterPro" id="IPR002878">
    <property type="entry name" value="ChsH2_C"/>
</dbReference>
<dbReference type="PANTHER" id="PTHR34075">
    <property type="entry name" value="BLR3430 PROTEIN"/>
    <property type="match status" value="1"/>
</dbReference>
<dbReference type="AlphaFoldDB" id="A0A6I4MG33"/>
<dbReference type="EMBL" id="WBMS02000020">
    <property type="protein sequence ID" value="MWA03535.1"/>
    <property type="molecule type" value="Genomic_DNA"/>
</dbReference>
<dbReference type="Pfam" id="PF12172">
    <property type="entry name" value="zf-ChsH2"/>
    <property type="match status" value="1"/>
</dbReference>
<organism evidence="3 4">
    <name type="scientific">Actinomadura physcomitrii</name>
    <dbReference type="NCBI Taxonomy" id="2650748"/>
    <lineage>
        <taxon>Bacteria</taxon>
        <taxon>Bacillati</taxon>
        <taxon>Actinomycetota</taxon>
        <taxon>Actinomycetes</taxon>
        <taxon>Streptosporangiales</taxon>
        <taxon>Thermomonosporaceae</taxon>
        <taxon>Actinomadura</taxon>
    </lineage>
</organism>
<dbReference type="Pfam" id="PF01796">
    <property type="entry name" value="OB_ChsH2_C"/>
    <property type="match status" value="1"/>
</dbReference>
<protein>
    <recommendedName>
        <fullName evidence="5">DNA-binding protein</fullName>
    </recommendedName>
</protein>
<gene>
    <name evidence="3" type="ORF">F8568_024760</name>
</gene>
<dbReference type="InterPro" id="IPR022002">
    <property type="entry name" value="ChsH2_Znr"/>
</dbReference>
<comment type="caution">
    <text evidence="3">The sequence shown here is derived from an EMBL/GenBank/DDBJ whole genome shotgun (WGS) entry which is preliminary data.</text>
</comment>
<evidence type="ECO:0000259" key="2">
    <source>
        <dbReference type="Pfam" id="PF12172"/>
    </source>
</evidence>